<keyword evidence="3 6" id="KW-1133">Transmembrane helix</keyword>
<evidence type="ECO:0000256" key="6">
    <source>
        <dbReference type="SAM" id="Phobius"/>
    </source>
</evidence>
<dbReference type="Gene3D" id="1.10.3730.20">
    <property type="match status" value="1"/>
</dbReference>
<proteinExistence type="predicted"/>
<dbReference type="GO" id="GO:0016020">
    <property type="term" value="C:membrane"/>
    <property type="evidence" value="ECO:0007669"/>
    <property type="project" value="UniProtKB-SubCell"/>
</dbReference>
<dbReference type="AlphaFoldDB" id="A0A0D6R1A0"/>
<feature type="region of interest" description="Disordered" evidence="5">
    <location>
        <begin position="1"/>
        <end position="66"/>
    </location>
</feature>
<feature type="transmembrane region" description="Helical" evidence="6">
    <location>
        <begin position="302"/>
        <end position="321"/>
    </location>
</feature>
<evidence type="ECO:0000256" key="4">
    <source>
        <dbReference type="ARBA" id="ARBA00023136"/>
    </source>
</evidence>
<evidence type="ECO:0000256" key="3">
    <source>
        <dbReference type="ARBA" id="ARBA00022989"/>
    </source>
</evidence>
<evidence type="ECO:0000259" key="7">
    <source>
        <dbReference type="Pfam" id="PF03151"/>
    </source>
</evidence>
<feature type="transmembrane region" description="Helical" evidence="6">
    <location>
        <begin position="212"/>
        <end position="237"/>
    </location>
</feature>
<feature type="transmembrane region" description="Helical" evidence="6">
    <location>
        <begin position="358"/>
        <end position="382"/>
    </location>
</feature>
<feature type="transmembrane region" description="Helical" evidence="6">
    <location>
        <begin position="268"/>
        <end position="295"/>
    </location>
</feature>
<dbReference type="InterPro" id="IPR037185">
    <property type="entry name" value="EmrE-like"/>
</dbReference>
<protein>
    <recommendedName>
        <fullName evidence="7">Sugar phosphate transporter domain-containing protein</fullName>
    </recommendedName>
</protein>
<sequence>MVMEGESEEREPVVASEEGNPRPMLRKEPSFSRWCFDAPSVANFPSNHGDANGGDPNDGDSGFELPLLRPEEEEGGAVFDDAERKSEDLNGMRLRSSLVNGTAERGNNLDLNRSKSAQVSSFNVEFKENGGIKMKEFDERDAYGLDAKSGDAAFKDSNRGSLLYSLIRPLIYIIMWYTFSTCLTLYNKLLVGEKMGRFSLLGEKMGKFPAPLLMNTIHFSMQGLVSTLVVRFCYPALRPQSMTWKDYFSRVVPTAVATALDIDLSNVAFIFISVTFATMCKSSAPVFLLFFAFAFKLETPSFKLLGIILVISFGVMLTVARSTEFNFWGFLFVMLAALMSGFRWTVTQILLQKPEYGLTNPFAVMSYLTPVMALITAIFSLITEPWSSLSKTRYFDTREHTLVSSMLMLLGGALAFFMVLTEYLLISATSAVTFTVAGIVKEVVTIVVAVFFFHDPFTVLKGIGLLVIIIGVCLFNWYKYQKFRKNPSNESNIFNEQNKVAARYVILEDMEDDVGTESESYSV</sequence>
<dbReference type="Pfam" id="PF03151">
    <property type="entry name" value="TPT"/>
    <property type="match status" value="1"/>
</dbReference>
<feature type="transmembrane region" description="Helical" evidence="6">
    <location>
        <begin position="432"/>
        <end position="453"/>
    </location>
</feature>
<dbReference type="InterPro" id="IPR050186">
    <property type="entry name" value="TPT_transporter"/>
</dbReference>
<feature type="compositionally biased region" description="Low complexity" evidence="5">
    <location>
        <begin position="47"/>
        <end position="66"/>
    </location>
</feature>
<dbReference type="EMBL" id="GCKF01038754">
    <property type="protein sequence ID" value="JAG96047.1"/>
    <property type="molecule type" value="Transcribed_RNA"/>
</dbReference>
<dbReference type="SUPFAM" id="SSF103481">
    <property type="entry name" value="Multidrug resistance efflux transporter EmrE"/>
    <property type="match status" value="1"/>
</dbReference>
<evidence type="ECO:0000256" key="2">
    <source>
        <dbReference type="ARBA" id="ARBA00022692"/>
    </source>
</evidence>
<reference evidence="8" key="1">
    <citation type="submission" date="2015-03" db="EMBL/GenBank/DDBJ databases">
        <title>A transcriptome of Araucaria cunninghamii, an australian fine timber species.</title>
        <authorList>
            <person name="Jing Yi C.J.Y."/>
            <person name="Yin San L.Y.S."/>
            <person name="Abdul Karim S.S."/>
            <person name="Wan Azmi N.N."/>
            <person name="Hercus R.R."/>
            <person name="Croft L.L."/>
        </authorList>
    </citation>
    <scope>NUCLEOTIDE SEQUENCE</scope>
    <source>
        <strain evidence="8">MI0301</strain>
        <tissue evidence="8">Leaf</tissue>
    </source>
</reference>
<dbReference type="InterPro" id="IPR004853">
    <property type="entry name" value="Sugar_P_trans_dom"/>
</dbReference>
<feature type="transmembrane region" description="Helical" evidence="6">
    <location>
        <begin position="402"/>
        <end position="425"/>
    </location>
</feature>
<feature type="transmembrane region" description="Helical" evidence="6">
    <location>
        <begin position="327"/>
        <end position="346"/>
    </location>
</feature>
<keyword evidence="2 6" id="KW-0812">Transmembrane</keyword>
<accession>A0A0D6R1A0</accession>
<comment type="subcellular location">
    <subcellularLocation>
        <location evidence="1">Membrane</location>
        <topology evidence="1">Multi-pass membrane protein</topology>
    </subcellularLocation>
</comment>
<feature type="transmembrane region" description="Helical" evidence="6">
    <location>
        <begin position="459"/>
        <end position="478"/>
    </location>
</feature>
<name>A0A0D6R1A0_ARACU</name>
<dbReference type="EMBL" id="GCKF01038753">
    <property type="protein sequence ID" value="JAG96048.1"/>
    <property type="molecule type" value="Transcribed_RNA"/>
</dbReference>
<evidence type="ECO:0000313" key="8">
    <source>
        <dbReference type="EMBL" id="JAG96048.1"/>
    </source>
</evidence>
<feature type="domain" description="Sugar phosphate transporter" evidence="7">
    <location>
        <begin position="170"/>
        <end position="476"/>
    </location>
</feature>
<evidence type="ECO:0000256" key="5">
    <source>
        <dbReference type="SAM" id="MobiDB-lite"/>
    </source>
</evidence>
<dbReference type="PANTHER" id="PTHR11132">
    <property type="entry name" value="SOLUTE CARRIER FAMILY 35"/>
    <property type="match status" value="1"/>
</dbReference>
<dbReference type="EMBL" id="GCKF01038756">
    <property type="protein sequence ID" value="JAG96045.1"/>
    <property type="molecule type" value="Transcribed_RNA"/>
</dbReference>
<evidence type="ECO:0000256" key="1">
    <source>
        <dbReference type="ARBA" id="ARBA00004141"/>
    </source>
</evidence>
<feature type="transmembrane region" description="Helical" evidence="6">
    <location>
        <begin position="170"/>
        <end position="191"/>
    </location>
</feature>
<organism evidence="8">
    <name type="scientific">Araucaria cunninghamii</name>
    <name type="common">Hoop pine</name>
    <name type="synonym">Moreton Bay pine</name>
    <dbReference type="NCBI Taxonomy" id="56994"/>
    <lineage>
        <taxon>Eukaryota</taxon>
        <taxon>Viridiplantae</taxon>
        <taxon>Streptophyta</taxon>
        <taxon>Embryophyta</taxon>
        <taxon>Tracheophyta</taxon>
        <taxon>Spermatophyta</taxon>
        <taxon>Pinopsida</taxon>
        <taxon>Pinidae</taxon>
        <taxon>Conifers II</taxon>
        <taxon>Araucariales</taxon>
        <taxon>Araucariaceae</taxon>
        <taxon>Araucaria</taxon>
    </lineage>
</organism>
<keyword evidence="4 6" id="KW-0472">Membrane</keyword>